<evidence type="ECO:0000313" key="2">
    <source>
        <dbReference type="EMBL" id="RCH77789.1"/>
    </source>
</evidence>
<reference evidence="2 3" key="1">
    <citation type="journal article" date="2018" name="G3 (Bethesda)">
        <title>Phylogenetic and Phylogenomic Definition of Rhizopus Species.</title>
        <authorList>
            <person name="Gryganskyi A.P."/>
            <person name="Golan J."/>
            <person name="Dolatabadi S."/>
            <person name="Mondo S."/>
            <person name="Robb S."/>
            <person name="Idnurm A."/>
            <person name="Muszewska A."/>
            <person name="Steczkiewicz K."/>
            <person name="Masonjones S."/>
            <person name="Liao H.L."/>
            <person name="Gajdeczka M.T."/>
            <person name="Anike F."/>
            <person name="Vuek A."/>
            <person name="Anishchenko I.M."/>
            <person name="Voigt K."/>
            <person name="de Hoog G.S."/>
            <person name="Smith M.E."/>
            <person name="Heitman J."/>
            <person name="Vilgalys R."/>
            <person name="Stajich J.E."/>
        </authorList>
    </citation>
    <scope>NUCLEOTIDE SEQUENCE [LARGE SCALE GENOMIC DNA]</scope>
    <source>
        <strain evidence="2 3">LSU 92-RS-03</strain>
    </source>
</reference>
<feature type="compositionally biased region" description="Basic residues" evidence="1">
    <location>
        <begin position="27"/>
        <end position="38"/>
    </location>
</feature>
<feature type="non-terminal residue" evidence="2">
    <location>
        <position position="267"/>
    </location>
</feature>
<sequence length="267" mass="30481">QHAERYWQADHAEESDDDDSYTDTPQRRYRTIGRRSVRDKKYISATESHTSEYSPKPTYHNRPTVPWIPDNKHKVSRRQSAATISTERPAIIDPPPTPPLPSHVKSEKIKKSETFYTKFVKNVLSPRRQATTRDEPIVKEAPQTPTPTSKPIAATIAGTFRRKNPFQRAPINTTDFEISTSPKPTTTTTTAATHRFTNSTVLHRNKIDPSLMEDQPKKYVTLNSKKLSLHIPNAFKSNDGTKKFGFTLGSTRKQRKQLDLSIFQQDP</sequence>
<proteinExistence type="predicted"/>
<comment type="caution">
    <text evidence="2">The sequence shown here is derived from an EMBL/GenBank/DDBJ whole genome shotgun (WGS) entry which is preliminary data.</text>
</comment>
<dbReference type="AlphaFoldDB" id="A0A367IJE8"/>
<evidence type="ECO:0000256" key="1">
    <source>
        <dbReference type="SAM" id="MobiDB-lite"/>
    </source>
</evidence>
<feature type="non-terminal residue" evidence="2">
    <location>
        <position position="1"/>
    </location>
</feature>
<accession>A0A367IJE8</accession>
<dbReference type="Proteomes" id="UP000253551">
    <property type="component" value="Unassembled WGS sequence"/>
</dbReference>
<feature type="compositionally biased region" description="Basic and acidic residues" evidence="1">
    <location>
        <begin position="1"/>
        <end position="12"/>
    </location>
</feature>
<organism evidence="2 3">
    <name type="scientific">Rhizopus stolonifer</name>
    <name type="common">Rhizopus nigricans</name>
    <dbReference type="NCBI Taxonomy" id="4846"/>
    <lineage>
        <taxon>Eukaryota</taxon>
        <taxon>Fungi</taxon>
        <taxon>Fungi incertae sedis</taxon>
        <taxon>Mucoromycota</taxon>
        <taxon>Mucoromycotina</taxon>
        <taxon>Mucoromycetes</taxon>
        <taxon>Mucorales</taxon>
        <taxon>Mucorineae</taxon>
        <taxon>Rhizopodaceae</taxon>
        <taxon>Rhizopus</taxon>
    </lineage>
</organism>
<dbReference type="STRING" id="4846.A0A367IJE8"/>
<feature type="region of interest" description="Disordered" evidence="1">
    <location>
        <begin position="1"/>
        <end position="105"/>
    </location>
</feature>
<evidence type="ECO:0000313" key="3">
    <source>
        <dbReference type="Proteomes" id="UP000253551"/>
    </source>
</evidence>
<gene>
    <name evidence="2" type="ORF">CU098_004583</name>
</gene>
<keyword evidence="3" id="KW-1185">Reference proteome</keyword>
<protein>
    <submittedName>
        <fullName evidence="2">Uncharacterized protein</fullName>
    </submittedName>
</protein>
<name>A0A367IJE8_RHIST</name>
<dbReference type="OrthoDB" id="10659892at2759"/>
<dbReference type="EMBL" id="PJQM01007734">
    <property type="protein sequence ID" value="RCH77789.1"/>
    <property type="molecule type" value="Genomic_DNA"/>
</dbReference>
<feature type="compositionally biased region" description="Pro residues" evidence="1">
    <location>
        <begin position="92"/>
        <end position="101"/>
    </location>
</feature>